<comment type="caution">
    <text evidence="7">The sequence shown here is derived from an EMBL/GenBank/DDBJ whole genome shotgun (WGS) entry which is preliminary data.</text>
</comment>
<sequence>MEVLYVFSAIFVLTISAAAVHVQSSLSHDGISLVRRKRVAKANSTCTTQKLLQQYSQIGAILKSQEGKNKNFFNVGEEAVFVCKNDYRKIGQLPSFICQEDSTWKEYSTNQTGFCVVKRCNVEKFSCKTVNTEIDACKRCNCISDCADSSDEASCGNVSCAPLVWKRVDSFDPNGLSLSLDSTYSPTIKIPTTKKPRATPKSTTPTVAIVLFALILFAAASFVACKVGKRIIGPTCSFGYCLALVSRRRFSPESPSNSAEIPPERRPLQENTNRSNSREGARSMLQARYLGDESDESFRGSSDNII</sequence>
<dbReference type="InterPro" id="IPR036055">
    <property type="entry name" value="LDL_receptor-like_sf"/>
</dbReference>
<organism evidence="7 8">
    <name type="scientific">Porites evermanni</name>
    <dbReference type="NCBI Taxonomy" id="104178"/>
    <lineage>
        <taxon>Eukaryota</taxon>
        <taxon>Metazoa</taxon>
        <taxon>Cnidaria</taxon>
        <taxon>Anthozoa</taxon>
        <taxon>Hexacorallia</taxon>
        <taxon>Scleractinia</taxon>
        <taxon>Fungiina</taxon>
        <taxon>Poritidae</taxon>
        <taxon>Porites</taxon>
    </lineage>
</organism>
<feature type="region of interest" description="Disordered" evidence="3">
    <location>
        <begin position="251"/>
        <end position="306"/>
    </location>
</feature>
<keyword evidence="4" id="KW-0812">Transmembrane</keyword>
<evidence type="ECO:0000256" key="1">
    <source>
        <dbReference type="ARBA" id="ARBA00023157"/>
    </source>
</evidence>
<evidence type="ECO:0000256" key="5">
    <source>
        <dbReference type="SAM" id="SignalP"/>
    </source>
</evidence>
<dbReference type="Gene3D" id="2.10.70.10">
    <property type="entry name" value="Complement Module, domain 1"/>
    <property type="match status" value="1"/>
</dbReference>
<evidence type="ECO:0000313" key="8">
    <source>
        <dbReference type="Proteomes" id="UP001159427"/>
    </source>
</evidence>
<feature type="chain" id="PRO_5047086418" description="Sushi domain-containing protein" evidence="5">
    <location>
        <begin position="20"/>
        <end position="306"/>
    </location>
</feature>
<name>A0ABN8LRZ5_9CNID</name>
<keyword evidence="1 2" id="KW-1015">Disulfide bond</keyword>
<dbReference type="EMBL" id="CALNXI010000134">
    <property type="protein sequence ID" value="CAH3020035.1"/>
    <property type="molecule type" value="Genomic_DNA"/>
</dbReference>
<keyword evidence="5" id="KW-0732">Signal</keyword>
<dbReference type="Proteomes" id="UP001159427">
    <property type="component" value="Unassembled WGS sequence"/>
</dbReference>
<evidence type="ECO:0000259" key="6">
    <source>
        <dbReference type="Pfam" id="PF00084"/>
    </source>
</evidence>
<feature type="disulfide bond" evidence="2">
    <location>
        <begin position="140"/>
        <end position="155"/>
    </location>
</feature>
<keyword evidence="8" id="KW-1185">Reference proteome</keyword>
<evidence type="ECO:0000256" key="3">
    <source>
        <dbReference type="SAM" id="MobiDB-lite"/>
    </source>
</evidence>
<feature type="transmembrane region" description="Helical" evidence="4">
    <location>
        <begin position="206"/>
        <end position="225"/>
    </location>
</feature>
<dbReference type="Gene3D" id="4.10.400.10">
    <property type="entry name" value="Low-density Lipoprotein Receptor"/>
    <property type="match status" value="1"/>
</dbReference>
<dbReference type="InterPro" id="IPR035976">
    <property type="entry name" value="Sushi/SCR/CCP_sf"/>
</dbReference>
<protein>
    <recommendedName>
        <fullName evidence="6">Sushi domain-containing protein</fullName>
    </recommendedName>
</protein>
<dbReference type="PROSITE" id="PS50068">
    <property type="entry name" value="LDLRA_2"/>
    <property type="match status" value="1"/>
</dbReference>
<evidence type="ECO:0000256" key="2">
    <source>
        <dbReference type="PROSITE-ProRule" id="PRU00124"/>
    </source>
</evidence>
<feature type="signal peptide" evidence="5">
    <location>
        <begin position="1"/>
        <end position="19"/>
    </location>
</feature>
<keyword evidence="4" id="KW-1133">Transmembrane helix</keyword>
<evidence type="ECO:0000313" key="7">
    <source>
        <dbReference type="EMBL" id="CAH3020035.1"/>
    </source>
</evidence>
<comment type="caution">
    <text evidence="2">Lacks conserved residue(s) required for the propagation of feature annotation.</text>
</comment>
<dbReference type="Pfam" id="PF00084">
    <property type="entry name" value="Sushi"/>
    <property type="match status" value="1"/>
</dbReference>
<reference evidence="7 8" key="1">
    <citation type="submission" date="2022-05" db="EMBL/GenBank/DDBJ databases">
        <authorList>
            <consortium name="Genoscope - CEA"/>
            <person name="William W."/>
        </authorList>
    </citation>
    <scope>NUCLEOTIDE SEQUENCE [LARGE SCALE GENOMIC DNA]</scope>
</reference>
<evidence type="ECO:0000256" key="4">
    <source>
        <dbReference type="SAM" id="Phobius"/>
    </source>
</evidence>
<feature type="domain" description="Sushi" evidence="6">
    <location>
        <begin position="70"/>
        <end position="106"/>
    </location>
</feature>
<gene>
    <name evidence="7" type="ORF">PEVE_00005339</name>
</gene>
<keyword evidence="4" id="KW-0472">Membrane</keyword>
<dbReference type="InterPro" id="IPR000436">
    <property type="entry name" value="Sushi_SCR_CCP_dom"/>
</dbReference>
<proteinExistence type="predicted"/>
<dbReference type="InterPro" id="IPR002172">
    <property type="entry name" value="LDrepeatLR_classA_rpt"/>
</dbReference>
<accession>A0ABN8LRZ5</accession>
<dbReference type="SUPFAM" id="SSF57535">
    <property type="entry name" value="Complement control module/SCR domain"/>
    <property type="match status" value="1"/>
</dbReference>